<organism evidence="1 2">
    <name type="scientific">Paractinoplanes hotanensis</name>
    <dbReference type="NCBI Taxonomy" id="2906497"/>
    <lineage>
        <taxon>Bacteria</taxon>
        <taxon>Bacillati</taxon>
        <taxon>Actinomycetota</taxon>
        <taxon>Actinomycetes</taxon>
        <taxon>Micromonosporales</taxon>
        <taxon>Micromonosporaceae</taxon>
        <taxon>Paractinoplanes</taxon>
    </lineage>
</organism>
<dbReference type="EMBL" id="JAMQOL010000037">
    <property type="protein sequence ID" value="MCM4081039.1"/>
    <property type="molecule type" value="Genomic_DNA"/>
</dbReference>
<gene>
    <name evidence="1" type="ORF">LXN57_26030</name>
</gene>
<dbReference type="Proteomes" id="UP001523216">
    <property type="component" value="Unassembled WGS sequence"/>
</dbReference>
<keyword evidence="2" id="KW-1185">Reference proteome</keyword>
<accession>A0ABT0Y4S2</accession>
<evidence type="ECO:0000313" key="1">
    <source>
        <dbReference type="EMBL" id="MCM4081039.1"/>
    </source>
</evidence>
<sequence length="51" mass="5353">MSVTVTEERSGFREAGLGGSGRIPGLVALVSRGDETHVGCRTSTLYQAIDD</sequence>
<name>A0ABT0Y4S2_9ACTN</name>
<dbReference type="RefSeq" id="WP_251800835.1">
    <property type="nucleotide sequence ID" value="NZ_JAMQOL010000037.1"/>
</dbReference>
<comment type="caution">
    <text evidence="1">The sequence shown here is derived from an EMBL/GenBank/DDBJ whole genome shotgun (WGS) entry which is preliminary data.</text>
</comment>
<proteinExistence type="predicted"/>
<reference evidence="1 2" key="1">
    <citation type="submission" date="2022-06" db="EMBL/GenBank/DDBJ databases">
        <title>Actinoplanes abujensis sp. nov., isolated from Nigerian arid soil.</title>
        <authorList>
            <person name="Ding P."/>
        </authorList>
    </citation>
    <scope>NUCLEOTIDE SEQUENCE [LARGE SCALE GENOMIC DNA]</scope>
    <source>
        <strain evidence="2">TRM88002</strain>
    </source>
</reference>
<evidence type="ECO:0000313" key="2">
    <source>
        <dbReference type="Proteomes" id="UP001523216"/>
    </source>
</evidence>
<protein>
    <submittedName>
        <fullName evidence="1">Uncharacterized protein</fullName>
    </submittedName>
</protein>